<sequence>MLLVVAYSRAARTSLRNVHRSHEESVVRRFGRVALFEFTELGAFLALRLRAKHPEDVAVDRVEPFNEFEAVPESVRDAAAAYEARERESLPYTAFAADREYPLPETMAGRDL</sequence>
<protein>
    <submittedName>
        <fullName evidence="3">Uncharacterized protein</fullName>
    </submittedName>
</protein>
<dbReference type="Pfam" id="PF26293">
    <property type="entry name" value="DUF7855_C"/>
    <property type="match status" value="1"/>
</dbReference>
<evidence type="ECO:0000313" key="4">
    <source>
        <dbReference type="Proteomes" id="UP000451471"/>
    </source>
</evidence>
<keyword evidence="4" id="KW-1185">Reference proteome</keyword>
<name>A0A6B0GR49_9EURY</name>
<dbReference type="InterPro" id="IPR057177">
    <property type="entry name" value="DUF7855_N"/>
</dbReference>
<evidence type="ECO:0000313" key="3">
    <source>
        <dbReference type="EMBL" id="MWG34595.1"/>
    </source>
</evidence>
<comment type="caution">
    <text evidence="3">The sequence shown here is derived from an EMBL/GenBank/DDBJ whole genome shotgun (WGS) entry which is preliminary data.</text>
</comment>
<accession>A0A6B0GR49</accession>
<organism evidence="3 4">
    <name type="scientific">Halomarina oriensis</name>
    <dbReference type="NCBI Taxonomy" id="671145"/>
    <lineage>
        <taxon>Archaea</taxon>
        <taxon>Methanobacteriati</taxon>
        <taxon>Methanobacteriota</taxon>
        <taxon>Stenosarchaea group</taxon>
        <taxon>Halobacteria</taxon>
        <taxon>Halobacteriales</taxon>
        <taxon>Natronomonadaceae</taxon>
        <taxon>Halomarina</taxon>
    </lineage>
</organism>
<dbReference type="InterPro" id="IPR058577">
    <property type="entry name" value="DUF7855_C"/>
</dbReference>
<dbReference type="Pfam" id="PF25253">
    <property type="entry name" value="DUF7855"/>
    <property type="match status" value="1"/>
</dbReference>
<reference evidence="3 4" key="1">
    <citation type="submission" date="2019-12" db="EMBL/GenBank/DDBJ databases">
        <title>Halocatena pleomorpha gen. nov. sp. nov., an extremely halophilic archaeon of family Halobacteriaceae isolated from saltpan soil.</title>
        <authorList>
            <person name="Pal Y."/>
            <person name="Verma A."/>
            <person name="Krishnamurthi S."/>
            <person name="Kumar P."/>
        </authorList>
    </citation>
    <scope>NUCLEOTIDE SEQUENCE [LARGE SCALE GENOMIC DNA]</scope>
    <source>
        <strain evidence="3 4">JCM 16495</strain>
    </source>
</reference>
<feature type="domain" description="DUF7855" evidence="2">
    <location>
        <begin position="66"/>
        <end position="112"/>
    </location>
</feature>
<feature type="domain" description="DUF7855" evidence="1">
    <location>
        <begin position="1"/>
        <end position="64"/>
    </location>
</feature>
<evidence type="ECO:0000259" key="1">
    <source>
        <dbReference type="Pfam" id="PF25253"/>
    </source>
</evidence>
<gene>
    <name evidence="3" type="ORF">GQS65_08845</name>
</gene>
<evidence type="ECO:0000259" key="2">
    <source>
        <dbReference type="Pfam" id="PF26293"/>
    </source>
</evidence>
<proteinExistence type="predicted"/>
<dbReference type="Proteomes" id="UP000451471">
    <property type="component" value="Unassembled WGS sequence"/>
</dbReference>
<dbReference type="RefSeq" id="WP_368279994.1">
    <property type="nucleotide sequence ID" value="NZ_WSZK01000015.1"/>
</dbReference>
<dbReference type="AlphaFoldDB" id="A0A6B0GR49"/>
<dbReference type="EMBL" id="WSZK01000015">
    <property type="protein sequence ID" value="MWG34595.1"/>
    <property type="molecule type" value="Genomic_DNA"/>
</dbReference>